<comment type="caution">
    <text evidence="2">The sequence shown here is derived from an EMBL/GenBank/DDBJ whole genome shotgun (WGS) entry which is preliminary data.</text>
</comment>
<keyword evidence="1" id="KW-0472">Membrane</keyword>
<feature type="transmembrane region" description="Helical" evidence="1">
    <location>
        <begin position="155"/>
        <end position="178"/>
    </location>
</feature>
<name>X6M485_RETFI</name>
<proteinExistence type="predicted"/>
<feature type="transmembrane region" description="Helical" evidence="1">
    <location>
        <begin position="12"/>
        <end position="30"/>
    </location>
</feature>
<gene>
    <name evidence="2" type="ORF">RFI_29548</name>
</gene>
<evidence type="ECO:0008006" key="4">
    <source>
        <dbReference type="Google" id="ProtNLM"/>
    </source>
</evidence>
<dbReference type="Proteomes" id="UP000023152">
    <property type="component" value="Unassembled WGS sequence"/>
</dbReference>
<feature type="transmembrane region" description="Helical" evidence="1">
    <location>
        <begin position="115"/>
        <end position="135"/>
    </location>
</feature>
<accession>X6M485</accession>
<keyword evidence="1" id="KW-1133">Transmembrane helix</keyword>
<evidence type="ECO:0000256" key="1">
    <source>
        <dbReference type="SAM" id="Phobius"/>
    </source>
</evidence>
<sequence length="512" mass="59806">MKKRYYQLLEKVCIVLMLDLVVACPVYFFSETVSMPIDRAFIIELASSPFHDILTNVFIYGLMMRNWMVCFDLNFALFQMNNQWKSGINKNYLEKANIEKMWYYRHRSTFGNYSWMKRFVTIVCVMMSTVSVSIVTGQIFEEYGRSDTDEFFDHLLIAFQILHYGAILCTFSTIYFLLPRFQDSLGERESGHVMKKTIFVFSNLCRYVYHNIDEFLIAIKVYAILISIYFVSITANYGMHNTHWDGALRWFSTALVRFGICMVSELFLSKIIQESPQLLWDAQRFTKRLKLSNESQIVSAISATEKKIGSNKDKIISITDNTNSTTLFDILRHPKGYGKKKASVYVLCSEISSENLLCYTELIQYLQLFKYCEDDCKKELQDINTGEWDRRLVKCEENGLEIIPLSDVICNVLSVERQSQITSVTIAQLYDIAYGLSVKYFEDTSSCQVNISEMDRNRVLHTFGHDGRRRDTLTAADIRFFYELYRDSVREMYFLMNGAFTRFASTKGYEQL</sequence>
<evidence type="ECO:0000313" key="3">
    <source>
        <dbReference type="Proteomes" id="UP000023152"/>
    </source>
</evidence>
<dbReference type="SUPFAM" id="SSF48097">
    <property type="entry name" value="Regulator of G-protein signaling, RGS"/>
    <property type="match status" value="1"/>
</dbReference>
<protein>
    <recommendedName>
        <fullName evidence="4">RGS domain-containing protein</fullName>
    </recommendedName>
</protein>
<keyword evidence="1" id="KW-0812">Transmembrane</keyword>
<dbReference type="InterPro" id="IPR044926">
    <property type="entry name" value="RGS_subdomain_2"/>
</dbReference>
<dbReference type="EMBL" id="ASPP01025662">
    <property type="protein sequence ID" value="ETO07840.1"/>
    <property type="molecule type" value="Genomic_DNA"/>
</dbReference>
<dbReference type="Gene3D" id="1.10.167.10">
    <property type="entry name" value="Regulator of G-protein Signalling 4, domain 2"/>
    <property type="match status" value="1"/>
</dbReference>
<feature type="transmembrane region" description="Helical" evidence="1">
    <location>
        <begin position="215"/>
        <end position="235"/>
    </location>
</feature>
<evidence type="ECO:0000313" key="2">
    <source>
        <dbReference type="EMBL" id="ETO07840.1"/>
    </source>
</evidence>
<dbReference type="AlphaFoldDB" id="X6M485"/>
<keyword evidence="3" id="KW-1185">Reference proteome</keyword>
<reference evidence="2 3" key="1">
    <citation type="journal article" date="2013" name="Curr. Biol.">
        <title>The Genome of the Foraminiferan Reticulomyxa filosa.</title>
        <authorList>
            <person name="Glockner G."/>
            <person name="Hulsmann N."/>
            <person name="Schleicher M."/>
            <person name="Noegel A.A."/>
            <person name="Eichinger L."/>
            <person name="Gallinger C."/>
            <person name="Pawlowski J."/>
            <person name="Sierra R."/>
            <person name="Euteneuer U."/>
            <person name="Pillet L."/>
            <person name="Moustafa A."/>
            <person name="Platzer M."/>
            <person name="Groth M."/>
            <person name="Szafranski K."/>
            <person name="Schliwa M."/>
        </authorList>
    </citation>
    <scope>NUCLEOTIDE SEQUENCE [LARGE SCALE GENOMIC DNA]</scope>
</reference>
<organism evidence="2 3">
    <name type="scientific">Reticulomyxa filosa</name>
    <dbReference type="NCBI Taxonomy" id="46433"/>
    <lineage>
        <taxon>Eukaryota</taxon>
        <taxon>Sar</taxon>
        <taxon>Rhizaria</taxon>
        <taxon>Retaria</taxon>
        <taxon>Foraminifera</taxon>
        <taxon>Monothalamids</taxon>
        <taxon>Reticulomyxidae</taxon>
        <taxon>Reticulomyxa</taxon>
    </lineage>
</organism>
<dbReference type="InterPro" id="IPR036305">
    <property type="entry name" value="RGS_sf"/>
</dbReference>